<feature type="transmembrane region" description="Helical" evidence="1">
    <location>
        <begin position="188"/>
        <end position="208"/>
    </location>
</feature>
<feature type="transmembrane region" description="Helical" evidence="1">
    <location>
        <begin position="16"/>
        <end position="35"/>
    </location>
</feature>
<accession>A0A4V4HC96</accession>
<feature type="transmembrane region" description="Helical" evidence="1">
    <location>
        <begin position="144"/>
        <end position="167"/>
    </location>
</feature>
<keyword evidence="3" id="KW-1185">Reference proteome</keyword>
<evidence type="ECO:0000256" key="1">
    <source>
        <dbReference type="SAM" id="Phobius"/>
    </source>
</evidence>
<gene>
    <name evidence="2" type="ORF">K435DRAFT_808364</name>
</gene>
<protein>
    <submittedName>
        <fullName evidence="2">Uncharacterized protein</fullName>
    </submittedName>
</protein>
<feature type="transmembrane region" description="Helical" evidence="1">
    <location>
        <begin position="47"/>
        <end position="68"/>
    </location>
</feature>
<evidence type="ECO:0000313" key="2">
    <source>
        <dbReference type="EMBL" id="THU82335.1"/>
    </source>
</evidence>
<dbReference type="Proteomes" id="UP000297245">
    <property type="component" value="Unassembled WGS sequence"/>
</dbReference>
<evidence type="ECO:0000313" key="3">
    <source>
        <dbReference type="Proteomes" id="UP000297245"/>
    </source>
</evidence>
<proteinExistence type="predicted"/>
<organism evidence="2 3">
    <name type="scientific">Dendrothele bispora (strain CBS 962.96)</name>
    <dbReference type="NCBI Taxonomy" id="1314807"/>
    <lineage>
        <taxon>Eukaryota</taxon>
        <taxon>Fungi</taxon>
        <taxon>Dikarya</taxon>
        <taxon>Basidiomycota</taxon>
        <taxon>Agaricomycotina</taxon>
        <taxon>Agaricomycetes</taxon>
        <taxon>Agaricomycetidae</taxon>
        <taxon>Agaricales</taxon>
        <taxon>Agaricales incertae sedis</taxon>
        <taxon>Dendrothele</taxon>
    </lineage>
</organism>
<reference evidence="2 3" key="1">
    <citation type="journal article" date="2019" name="Nat. Ecol. Evol.">
        <title>Megaphylogeny resolves global patterns of mushroom evolution.</title>
        <authorList>
            <person name="Varga T."/>
            <person name="Krizsan K."/>
            <person name="Foldi C."/>
            <person name="Dima B."/>
            <person name="Sanchez-Garcia M."/>
            <person name="Sanchez-Ramirez S."/>
            <person name="Szollosi G.J."/>
            <person name="Szarkandi J.G."/>
            <person name="Papp V."/>
            <person name="Albert L."/>
            <person name="Andreopoulos W."/>
            <person name="Angelini C."/>
            <person name="Antonin V."/>
            <person name="Barry K.W."/>
            <person name="Bougher N.L."/>
            <person name="Buchanan P."/>
            <person name="Buyck B."/>
            <person name="Bense V."/>
            <person name="Catcheside P."/>
            <person name="Chovatia M."/>
            <person name="Cooper J."/>
            <person name="Damon W."/>
            <person name="Desjardin D."/>
            <person name="Finy P."/>
            <person name="Geml J."/>
            <person name="Haridas S."/>
            <person name="Hughes K."/>
            <person name="Justo A."/>
            <person name="Karasinski D."/>
            <person name="Kautmanova I."/>
            <person name="Kiss B."/>
            <person name="Kocsube S."/>
            <person name="Kotiranta H."/>
            <person name="LaButti K.M."/>
            <person name="Lechner B.E."/>
            <person name="Liimatainen K."/>
            <person name="Lipzen A."/>
            <person name="Lukacs Z."/>
            <person name="Mihaltcheva S."/>
            <person name="Morgado L.N."/>
            <person name="Niskanen T."/>
            <person name="Noordeloos M.E."/>
            <person name="Ohm R.A."/>
            <person name="Ortiz-Santana B."/>
            <person name="Ovrebo C."/>
            <person name="Racz N."/>
            <person name="Riley R."/>
            <person name="Savchenko A."/>
            <person name="Shiryaev A."/>
            <person name="Soop K."/>
            <person name="Spirin V."/>
            <person name="Szebenyi C."/>
            <person name="Tomsovsky M."/>
            <person name="Tulloss R.E."/>
            <person name="Uehling J."/>
            <person name="Grigoriev I.V."/>
            <person name="Vagvolgyi C."/>
            <person name="Papp T."/>
            <person name="Martin F.M."/>
            <person name="Miettinen O."/>
            <person name="Hibbett D.S."/>
            <person name="Nagy L.G."/>
        </authorList>
    </citation>
    <scope>NUCLEOTIDE SEQUENCE [LARGE SCALE GENOMIC DNA]</scope>
    <source>
        <strain evidence="2 3">CBS 962.96</strain>
    </source>
</reference>
<keyword evidence="1" id="KW-0812">Transmembrane</keyword>
<keyword evidence="1" id="KW-1133">Transmembrane helix</keyword>
<name>A0A4V4HC96_DENBC</name>
<keyword evidence="1" id="KW-0472">Membrane</keyword>
<dbReference type="AlphaFoldDB" id="A0A4V4HC96"/>
<dbReference type="OrthoDB" id="2535105at2759"/>
<dbReference type="EMBL" id="ML179739">
    <property type="protein sequence ID" value="THU82335.1"/>
    <property type="molecule type" value="Genomic_DNA"/>
</dbReference>
<sequence length="325" mass="36062">MSHIPTSVAKVDLGSIEIGVVLSSVLYGIILVQTYKYYQANFKRDNLILKSLACGIFMSVHSVLLWVYLYKKTVSDFTVQNASVAVDWTLRVAFPLTALITLLVQWYYPAVIIPALFIRLGLGVARGVVPGSSNLQDFVSKFRWLIVSASILGAAIDVCNTLALCILMEKNYNPLLRSRKLGGKMVAWIIETGLLTSVTEAILILSVGKCMTKISSNLANLFLNFRYCKTIFKLTIIIGVTSLMKWLNSSLNGRISLSSAQEAGHVLPGSLGPRAVSNDPVRVTPGFSLPLLTWALRTILKYTSKWVWNIKWNVQAIMVFLVLKW</sequence>